<keyword evidence="4" id="KW-0539">Nucleus</keyword>
<evidence type="ECO:0000313" key="9">
    <source>
        <dbReference type="Proteomes" id="UP000799437"/>
    </source>
</evidence>
<evidence type="ECO:0000256" key="2">
    <source>
        <dbReference type="ARBA" id="ARBA00022737"/>
    </source>
</evidence>
<dbReference type="OrthoDB" id="267048at2759"/>
<dbReference type="PANTHER" id="PTHR48039:SF5">
    <property type="entry name" value="RNA-BINDING PROTEIN 28"/>
    <property type="match status" value="1"/>
</dbReference>
<keyword evidence="2" id="KW-0677">Repeat</keyword>
<dbReference type="SMART" id="SM00360">
    <property type="entry name" value="RRM"/>
    <property type="match status" value="4"/>
</dbReference>
<dbReference type="PANTHER" id="PTHR48039">
    <property type="entry name" value="RNA-BINDING MOTIF PROTEIN 14B"/>
    <property type="match status" value="1"/>
</dbReference>
<feature type="domain" description="RRM" evidence="7">
    <location>
        <begin position="494"/>
        <end position="639"/>
    </location>
</feature>
<dbReference type="EMBL" id="ML996580">
    <property type="protein sequence ID" value="KAF2754516.1"/>
    <property type="molecule type" value="Genomic_DNA"/>
</dbReference>
<dbReference type="InterPro" id="IPR035979">
    <property type="entry name" value="RBD_domain_sf"/>
</dbReference>
<dbReference type="AlphaFoldDB" id="A0A6A6VXH8"/>
<dbReference type="InterPro" id="IPR034808">
    <property type="entry name" value="Nop4p_RRM3"/>
</dbReference>
<dbReference type="GO" id="GO:0005730">
    <property type="term" value="C:nucleolus"/>
    <property type="evidence" value="ECO:0007669"/>
    <property type="project" value="TreeGrafter"/>
</dbReference>
<evidence type="ECO:0000256" key="1">
    <source>
        <dbReference type="ARBA" id="ARBA00004123"/>
    </source>
</evidence>
<dbReference type="Proteomes" id="UP000799437">
    <property type="component" value="Unassembled WGS sequence"/>
</dbReference>
<evidence type="ECO:0000259" key="7">
    <source>
        <dbReference type="PROSITE" id="PS50102"/>
    </source>
</evidence>
<dbReference type="InterPro" id="IPR051945">
    <property type="entry name" value="RRM_MRD1_RNA_proc_ribogen"/>
</dbReference>
<dbReference type="CDD" id="cd12676">
    <property type="entry name" value="RRM3_Nop4p"/>
    <property type="match status" value="1"/>
</dbReference>
<dbReference type="InterPro" id="IPR000504">
    <property type="entry name" value="RRM_dom"/>
</dbReference>
<feature type="compositionally biased region" description="Basic and acidic residues" evidence="6">
    <location>
        <begin position="115"/>
        <end position="128"/>
    </location>
</feature>
<accession>A0A6A6VXH8</accession>
<sequence length="756" mass="84592">MSPHRKKLKLSDGGVAVPPTKEIAPESDAPITNGEAKVEKPRRSLFVKGLAPETTTDDLTELFSQSFPLKHATAVVDPTSQLCRGYGFVTFADAEDAQRAKEEFKDHILHGKKIRIDVSEPRQRKEKGPPNASRPASGVAVAKEPAKVDNAPRLIIRNLPWSIKTPAQLQKLFQPYGAMHEPILPKKPGTDQLRGFGIVVMKKRKNAQTAIEKLSGKEVDGRTLAVDWAVDKSTWQNLQHNTEAEDDDEDDEEDNDDNNQNEDEADSSDVKGTVIDEDVDDDMENSLSDIDNLAEDGEDMDEDDEDEASETEPPMTTLFVRNLPFSATDESLEDHFRTFGAVRYARIVIDHNLGVPKGTGFVCFYKEEDAQQCLKRAPKEKIDVQVSRPSATKSVLQNVENDTSGHYTMDGRVLHLSQAVSQKDAKRLQTEGADKRLTRDKDKRRLFLLNEGTISTKSTLYQKLSPTEIAMRDASVKQRKTLLQTNPSLNISFVRLAVRNIPRSIDSKALKALAREAVVGFATDVKAGLREPISREELSRGGEEMKKAEKERKKRAVGVVKQAKVVFEGEKGGKVDERSGAGRSRGYGFIEYYTHRNALMGLRWLNGHEVGYKTQEPKKKGNAEFQDRKKRLIVEFAIENAQVVHRRQEREAKHRSDGQDKGDTENPVNEEAKVQKGGFKDKKGSIKDRKAERKDLKRKRGDKPDTGNKKLKPKTPAPVNNAAKVNGSADKGVQHIIARNRHEKRAARKMRNAAQK</sequence>
<feature type="region of interest" description="Disordered" evidence="6">
    <location>
        <begin position="115"/>
        <end position="144"/>
    </location>
</feature>
<feature type="domain" description="RRM" evidence="7">
    <location>
        <begin position="43"/>
        <end position="121"/>
    </location>
</feature>
<feature type="region of interest" description="Disordered" evidence="6">
    <location>
        <begin position="645"/>
        <end position="735"/>
    </location>
</feature>
<evidence type="ECO:0000313" key="8">
    <source>
        <dbReference type="EMBL" id="KAF2754516.1"/>
    </source>
</evidence>
<feature type="region of interest" description="Disordered" evidence="6">
    <location>
        <begin position="1"/>
        <end position="34"/>
    </location>
</feature>
<proteinExistence type="predicted"/>
<keyword evidence="9" id="KW-1185">Reference proteome</keyword>
<evidence type="ECO:0000256" key="3">
    <source>
        <dbReference type="ARBA" id="ARBA00022884"/>
    </source>
</evidence>
<dbReference type="InterPro" id="IPR012677">
    <property type="entry name" value="Nucleotide-bd_a/b_plait_sf"/>
</dbReference>
<evidence type="ECO:0000256" key="6">
    <source>
        <dbReference type="SAM" id="MobiDB-lite"/>
    </source>
</evidence>
<dbReference type="RefSeq" id="XP_033596967.1">
    <property type="nucleotide sequence ID" value="XM_033744679.1"/>
</dbReference>
<evidence type="ECO:0000256" key="4">
    <source>
        <dbReference type="ARBA" id="ARBA00023242"/>
    </source>
</evidence>
<dbReference type="Gene3D" id="3.30.70.330">
    <property type="match status" value="4"/>
</dbReference>
<dbReference type="InterPro" id="IPR034809">
    <property type="entry name" value="Nop4_RRM4"/>
</dbReference>
<feature type="compositionally biased region" description="Basic and acidic residues" evidence="6">
    <location>
        <begin position="646"/>
        <end position="695"/>
    </location>
</feature>
<dbReference type="GO" id="GO:0003729">
    <property type="term" value="F:mRNA binding"/>
    <property type="evidence" value="ECO:0007669"/>
    <property type="project" value="TreeGrafter"/>
</dbReference>
<reference evidence="8" key="1">
    <citation type="journal article" date="2020" name="Stud. Mycol.">
        <title>101 Dothideomycetes genomes: a test case for predicting lifestyles and emergence of pathogens.</title>
        <authorList>
            <person name="Haridas S."/>
            <person name="Albert R."/>
            <person name="Binder M."/>
            <person name="Bloem J."/>
            <person name="Labutti K."/>
            <person name="Salamov A."/>
            <person name="Andreopoulos B."/>
            <person name="Baker S."/>
            <person name="Barry K."/>
            <person name="Bills G."/>
            <person name="Bluhm B."/>
            <person name="Cannon C."/>
            <person name="Castanera R."/>
            <person name="Culley D."/>
            <person name="Daum C."/>
            <person name="Ezra D."/>
            <person name="Gonzalez J."/>
            <person name="Henrissat B."/>
            <person name="Kuo A."/>
            <person name="Liang C."/>
            <person name="Lipzen A."/>
            <person name="Lutzoni F."/>
            <person name="Magnuson J."/>
            <person name="Mondo S."/>
            <person name="Nolan M."/>
            <person name="Ohm R."/>
            <person name="Pangilinan J."/>
            <person name="Park H.-J."/>
            <person name="Ramirez L."/>
            <person name="Alfaro M."/>
            <person name="Sun H."/>
            <person name="Tritt A."/>
            <person name="Yoshinaga Y."/>
            <person name="Zwiers L.-H."/>
            <person name="Turgeon B."/>
            <person name="Goodwin S."/>
            <person name="Spatafora J."/>
            <person name="Crous P."/>
            <person name="Grigoriev I."/>
        </authorList>
    </citation>
    <scope>NUCLEOTIDE SEQUENCE</scope>
    <source>
        <strain evidence="8">CBS 121739</strain>
    </source>
</reference>
<dbReference type="PROSITE" id="PS50102">
    <property type="entry name" value="RRM"/>
    <property type="match status" value="4"/>
</dbReference>
<keyword evidence="3 5" id="KW-0694">RNA-binding</keyword>
<protein>
    <submittedName>
        <fullName evidence="8">RNA-binding domain-containing protein</fullName>
    </submittedName>
</protein>
<gene>
    <name evidence="8" type="ORF">EJ05DRAFT_479493</name>
</gene>
<dbReference type="FunFam" id="3.30.70.330:FF:000406">
    <property type="entry name" value="Related to Nucleolar protein NOP4"/>
    <property type="match status" value="1"/>
</dbReference>
<organism evidence="8 9">
    <name type="scientific">Pseudovirgaria hyperparasitica</name>
    <dbReference type="NCBI Taxonomy" id="470096"/>
    <lineage>
        <taxon>Eukaryota</taxon>
        <taxon>Fungi</taxon>
        <taxon>Dikarya</taxon>
        <taxon>Ascomycota</taxon>
        <taxon>Pezizomycotina</taxon>
        <taxon>Dothideomycetes</taxon>
        <taxon>Dothideomycetes incertae sedis</taxon>
        <taxon>Acrospermales</taxon>
        <taxon>Acrospermaceae</taxon>
        <taxon>Pseudovirgaria</taxon>
    </lineage>
</organism>
<feature type="region of interest" description="Disordered" evidence="6">
    <location>
        <begin position="235"/>
        <end position="272"/>
    </location>
</feature>
<dbReference type="CDD" id="cd12677">
    <property type="entry name" value="RRM4_Nop4p"/>
    <property type="match status" value="1"/>
</dbReference>
<feature type="compositionally biased region" description="Acidic residues" evidence="6">
    <location>
        <begin position="244"/>
        <end position="267"/>
    </location>
</feature>
<feature type="region of interest" description="Disordered" evidence="6">
    <location>
        <begin position="294"/>
        <end position="316"/>
    </location>
</feature>
<dbReference type="SUPFAM" id="SSF54928">
    <property type="entry name" value="RNA-binding domain, RBD"/>
    <property type="match status" value="3"/>
</dbReference>
<dbReference type="Pfam" id="PF00076">
    <property type="entry name" value="RRM_1"/>
    <property type="match status" value="3"/>
</dbReference>
<evidence type="ECO:0000256" key="5">
    <source>
        <dbReference type="PROSITE-ProRule" id="PRU00176"/>
    </source>
</evidence>
<feature type="domain" description="RRM" evidence="7">
    <location>
        <begin position="152"/>
        <end position="231"/>
    </location>
</feature>
<dbReference type="GeneID" id="54485733"/>
<name>A0A6A6VXH8_9PEZI</name>
<feature type="compositionally biased region" description="Acidic residues" evidence="6">
    <location>
        <begin position="294"/>
        <end position="310"/>
    </location>
</feature>
<feature type="domain" description="RRM" evidence="7">
    <location>
        <begin position="316"/>
        <end position="421"/>
    </location>
</feature>
<comment type="subcellular location">
    <subcellularLocation>
        <location evidence="1">Nucleus</location>
    </subcellularLocation>
</comment>